<feature type="region of interest" description="Disordered" evidence="1">
    <location>
        <begin position="1"/>
        <end position="21"/>
    </location>
</feature>
<organism evidence="2">
    <name type="scientific">Hemiselmis andersenii</name>
    <name type="common">Cryptophyte alga</name>
    <dbReference type="NCBI Taxonomy" id="464988"/>
    <lineage>
        <taxon>Eukaryota</taxon>
        <taxon>Cryptophyceae</taxon>
        <taxon>Cryptomonadales</taxon>
        <taxon>Hemiselmidaceae</taxon>
        <taxon>Hemiselmis</taxon>
    </lineage>
</organism>
<evidence type="ECO:0000256" key="1">
    <source>
        <dbReference type="SAM" id="MobiDB-lite"/>
    </source>
</evidence>
<reference evidence="2" key="1">
    <citation type="submission" date="2021-01" db="EMBL/GenBank/DDBJ databases">
        <authorList>
            <person name="Corre E."/>
            <person name="Pelletier E."/>
            <person name="Niang G."/>
            <person name="Scheremetjew M."/>
            <person name="Finn R."/>
            <person name="Kale V."/>
            <person name="Holt S."/>
            <person name="Cochrane G."/>
            <person name="Meng A."/>
            <person name="Brown T."/>
            <person name="Cohen L."/>
        </authorList>
    </citation>
    <scope>NUCLEOTIDE SEQUENCE</scope>
    <source>
        <strain evidence="2">CCMP441</strain>
    </source>
</reference>
<sequence length="151" mass="16723">MERPVQPPMSGGGKRDLEPGWWAGAEPEARARAAGQELSDRDMLDLERLRKCFHLDEPRQAGGYLVQEARRLAGSIPGVANLRDGLDAWKKKGRAKDFAKRAMATPAAVTLPPFDPEDKGASAEGSMLGLEDELPDDFQEKWQAGEYVYKR</sequence>
<name>A0A6T8L878_HEMAN</name>
<proteinExistence type="predicted"/>
<dbReference type="EMBL" id="HBFK01018761">
    <property type="protein sequence ID" value="CAD8745122.1"/>
    <property type="molecule type" value="Transcribed_RNA"/>
</dbReference>
<protein>
    <submittedName>
        <fullName evidence="2">Uncharacterized protein</fullName>
    </submittedName>
</protein>
<dbReference type="AlphaFoldDB" id="A0A6T8L878"/>
<gene>
    <name evidence="2" type="ORF">HAND1043_LOCUS11617</name>
</gene>
<accession>A0A6T8L878</accession>
<evidence type="ECO:0000313" key="2">
    <source>
        <dbReference type="EMBL" id="CAD8745122.1"/>
    </source>
</evidence>